<evidence type="ECO:0000256" key="5">
    <source>
        <dbReference type="ARBA" id="ARBA00022917"/>
    </source>
</evidence>
<keyword evidence="5" id="KW-0648">Protein biosynthesis</keyword>
<evidence type="ECO:0000259" key="11">
    <source>
        <dbReference type="Pfam" id="PF00483"/>
    </source>
</evidence>
<evidence type="ECO:0000313" key="15">
    <source>
        <dbReference type="Proteomes" id="UP000001555"/>
    </source>
</evidence>
<dbReference type="SUPFAM" id="SSF53448">
    <property type="entry name" value="Nucleotide-diphospho-sugar transferases"/>
    <property type="match status" value="1"/>
</dbReference>
<dbReference type="FunCoup" id="B7QFR0">
    <property type="interactions" value="1567"/>
</dbReference>
<keyword evidence="13" id="KW-0808">Transferase</keyword>
<sequence length="448" mass="48747">MIDFQAVVMAAGRGSRLTELLTPDCPKYLLPIGNLPMIYYPLCALKKAGFTEVIVIAPSSGKQKIDETLAEKTGLRIDYEFVAAGEDDLGTLQSLRQLIGLGKIKKDLFVVSCDLVTDFDFTRAANLHRTYDAALTVLLAPMSDSLKESPVPGTRGKAKFEKDVVGLEPKTNRLLLFNSEADFEEVVSVRRSLLRNHPVIEVRSDLIDAHAYFISKWLVPFLFKNEGMTTIKGELVPLLARVQFKPDPRKKTVDIPETDVTSPMPMKSSSAPFRYVPTPESGGILVGDEHFTGEIGDGQDPIRCYGLVADGAFLVRANTVAGFMEANRQVRPTLSKAYQLDRDTFPHIPSGRFDNVLSDKVEFGEKASVRHCVVGQHCRVGAQAKVQDSVLLDGVVVGDGASVQGCVLCGSLEVGAGSTLKNCVVAHKKNLAEGAKHANEVLGTFVEI</sequence>
<accession>B7QFR0</accession>
<evidence type="ECO:0000256" key="4">
    <source>
        <dbReference type="ARBA" id="ARBA00022540"/>
    </source>
</evidence>
<gene>
    <name evidence="13" type="ORF">IscW_ISCW013139</name>
</gene>
<dbReference type="GO" id="GO:0005829">
    <property type="term" value="C:cytosol"/>
    <property type="evidence" value="ECO:0007669"/>
    <property type="project" value="UniProtKB-SubCell"/>
</dbReference>
<evidence type="ECO:0000256" key="6">
    <source>
        <dbReference type="ARBA" id="ARBA00044196"/>
    </source>
</evidence>
<dbReference type="PANTHER" id="PTHR45989:SF1">
    <property type="entry name" value="TRANSLATION INITIATION FACTOR EIF-2B SUBUNIT GAMMA"/>
    <property type="match status" value="1"/>
</dbReference>
<evidence type="ECO:0000313" key="13">
    <source>
        <dbReference type="EMBL" id="EEC17682.1"/>
    </source>
</evidence>
<dbReference type="GO" id="GO:0005851">
    <property type="term" value="C:eukaryotic translation initiation factor 2B complex"/>
    <property type="evidence" value="ECO:0000318"/>
    <property type="project" value="GO_Central"/>
</dbReference>
<dbReference type="GO" id="GO:0005085">
    <property type="term" value="F:guanyl-nucleotide exchange factor activity"/>
    <property type="evidence" value="ECO:0000318"/>
    <property type="project" value="GO_Central"/>
</dbReference>
<name>B7QFR0_IXOSC</name>
<feature type="domain" description="Glucose-1-phosphate adenylyltransferase/Bifunctional protein GlmU-like C-terminal hexapeptide" evidence="12">
    <location>
        <begin position="383"/>
        <end position="435"/>
    </location>
</feature>
<dbReference type="Gene3D" id="2.160.10.10">
    <property type="entry name" value="Hexapeptide repeat proteins"/>
    <property type="match status" value="1"/>
</dbReference>
<evidence type="ECO:0007829" key="16">
    <source>
        <dbReference type="PeptideAtlas" id="B7QFR0"/>
    </source>
</evidence>
<keyword evidence="13" id="KW-0548">Nucleotidyltransferase</keyword>
<dbReference type="InterPro" id="IPR005835">
    <property type="entry name" value="NTP_transferase_dom"/>
</dbReference>
<dbReference type="InterPro" id="IPR029044">
    <property type="entry name" value="Nucleotide-diphossugar_trans"/>
</dbReference>
<dbReference type="Proteomes" id="UP000001555">
    <property type="component" value="Unassembled WGS sequence"/>
</dbReference>
<dbReference type="CDD" id="cd04198">
    <property type="entry name" value="eIF-2B_gamma_N"/>
    <property type="match status" value="1"/>
</dbReference>
<comment type="function">
    <text evidence="8">Acts as a component of the translation initiation factor 2B (eIF2B) complex, which catalyzes the exchange of GDP for GTP on the eukaryotic initiation factor 2 (eIF2) complex gamma subunit. Its guanine nucleotide exchange factor activity is repressed when bound to eIF2 complex phosphorylated on the alpha subunit, thereby limiting the amount of methionyl-initiator methionine tRNA available to the ribosome and consequently global translation is repressed.</text>
</comment>
<dbReference type="Pfam" id="PF24894">
    <property type="entry name" value="Hexapep_GlmU"/>
    <property type="match status" value="1"/>
</dbReference>
<evidence type="ECO:0000256" key="9">
    <source>
        <dbReference type="ARBA" id="ARBA00046432"/>
    </source>
</evidence>
<dbReference type="Gene3D" id="3.90.550.10">
    <property type="entry name" value="Spore Coat Polysaccharide Biosynthesis Protein SpsA, Chain A"/>
    <property type="match status" value="1"/>
</dbReference>
<comment type="subunit">
    <text evidence="9">Component of the translation initiation factor 2B (eIF2B) complex which is a heterodecamer of two sets of five different subunits: alpha, beta, gamma, delta and epsilon. Subunits alpha, beta and delta comprise a regulatory subcomplex and subunits epsilon and gamma comprise a catalytic subcomplex. Within the complex, the hexameric regulatory complex resides at the center, with the two heterodimeric catalytic subcomplexes bound on opposite sides.</text>
</comment>
<proteinExistence type="evidence at protein level"/>
<keyword evidence="4" id="KW-0396">Initiation factor</keyword>
<feature type="region of interest" description="Disordered" evidence="10">
    <location>
        <begin position="250"/>
        <end position="272"/>
    </location>
</feature>
<dbReference type="PANTHER" id="PTHR45989">
    <property type="entry name" value="TRANSLATION INITIATION FACTOR EIF-2B SUBUNIT GAMMA"/>
    <property type="match status" value="1"/>
</dbReference>
<dbReference type="STRING" id="6945.B7QFR0"/>
<evidence type="ECO:0000256" key="10">
    <source>
        <dbReference type="SAM" id="MobiDB-lite"/>
    </source>
</evidence>
<protein>
    <recommendedName>
        <fullName evidence="6">Translation initiation factor eIF2B subunit gamma</fullName>
    </recommendedName>
    <alternativeName>
        <fullName evidence="7">eIF2B GDP-GTP exchange factor subunit gamma</fullName>
    </alternativeName>
</protein>
<comment type="subcellular location">
    <subcellularLocation>
        <location evidence="1">Cytoplasm</location>
        <location evidence="1">Cytosol</location>
    </subcellularLocation>
</comment>
<dbReference type="GO" id="GO:0002183">
    <property type="term" value="P:cytoplasmic translational initiation"/>
    <property type="evidence" value="ECO:0000318"/>
    <property type="project" value="GO_Central"/>
</dbReference>
<dbReference type="GO" id="GO:0016779">
    <property type="term" value="F:nucleotidyltransferase activity"/>
    <property type="evidence" value="ECO:0007669"/>
    <property type="project" value="UniProtKB-KW"/>
</dbReference>
<dbReference type="EMBL" id="DS926558">
    <property type="protein sequence ID" value="EEC17682.1"/>
    <property type="molecule type" value="Genomic_DNA"/>
</dbReference>
<evidence type="ECO:0000256" key="7">
    <source>
        <dbReference type="ARBA" id="ARBA00044229"/>
    </source>
</evidence>
<dbReference type="InterPro" id="IPR056818">
    <property type="entry name" value="GlmU/GlgC-like_hexapep"/>
</dbReference>
<dbReference type="InterPro" id="IPR051960">
    <property type="entry name" value="eIF2B_gamma"/>
</dbReference>
<dbReference type="GO" id="GO:0003743">
    <property type="term" value="F:translation initiation factor activity"/>
    <property type="evidence" value="ECO:0000318"/>
    <property type="project" value="GO_Central"/>
</dbReference>
<organism>
    <name type="scientific">Ixodes scapularis</name>
    <name type="common">Black-legged tick</name>
    <name type="synonym">Deer tick</name>
    <dbReference type="NCBI Taxonomy" id="6945"/>
    <lineage>
        <taxon>Eukaryota</taxon>
        <taxon>Metazoa</taxon>
        <taxon>Ecdysozoa</taxon>
        <taxon>Arthropoda</taxon>
        <taxon>Chelicerata</taxon>
        <taxon>Arachnida</taxon>
        <taxon>Acari</taxon>
        <taxon>Parasitiformes</taxon>
        <taxon>Ixodida</taxon>
        <taxon>Ixodoidea</taxon>
        <taxon>Ixodidae</taxon>
        <taxon>Ixodinae</taxon>
        <taxon>Ixodes</taxon>
    </lineage>
</organism>
<dbReference type="Pfam" id="PF00483">
    <property type="entry name" value="NTP_transferase"/>
    <property type="match status" value="1"/>
</dbReference>
<evidence type="ECO:0000256" key="3">
    <source>
        <dbReference type="ARBA" id="ARBA00022490"/>
    </source>
</evidence>
<dbReference type="InParanoid" id="B7QFR0"/>
<feature type="domain" description="Nucleotidyl transferase" evidence="11">
    <location>
        <begin position="6"/>
        <end position="145"/>
    </location>
</feature>
<evidence type="ECO:0000313" key="14">
    <source>
        <dbReference type="EnsemblMetazoa" id="ISCW013139-PA"/>
    </source>
</evidence>
<dbReference type="VEuPathDB" id="VectorBase:ISCW013139"/>
<keyword evidence="3" id="KW-0963">Cytoplasm</keyword>
<dbReference type="HOGENOM" id="CLU_016743_0_0_1"/>
<dbReference type="EMBL" id="ABJB010863178">
    <property type="status" value="NOT_ANNOTATED_CDS"/>
    <property type="molecule type" value="Genomic_DNA"/>
</dbReference>
<keyword evidence="16" id="KW-1267">Proteomics identification</keyword>
<evidence type="ECO:0000256" key="2">
    <source>
        <dbReference type="ARBA" id="ARBA00007878"/>
    </source>
</evidence>
<evidence type="ECO:0000259" key="12">
    <source>
        <dbReference type="Pfam" id="PF24894"/>
    </source>
</evidence>
<dbReference type="PaxDb" id="6945-B7QFR0"/>
<evidence type="ECO:0000256" key="1">
    <source>
        <dbReference type="ARBA" id="ARBA00004514"/>
    </source>
</evidence>
<keyword evidence="15" id="KW-1185">Reference proteome</keyword>
<comment type="similarity">
    <text evidence="2">Belongs to the eIF-2B gamma/epsilon subunits family.</text>
</comment>
<dbReference type="AlphaFoldDB" id="B7QFR0"/>
<dbReference type="OrthoDB" id="10250549at2759"/>
<reference evidence="13 15" key="1">
    <citation type="submission" date="2008-03" db="EMBL/GenBank/DDBJ databases">
        <title>Annotation of Ixodes scapularis.</title>
        <authorList>
            <consortium name="Ixodes scapularis Genome Project Consortium"/>
            <person name="Caler E."/>
            <person name="Hannick L.I."/>
            <person name="Bidwell S."/>
            <person name="Joardar V."/>
            <person name="Thiagarajan M."/>
            <person name="Amedeo P."/>
            <person name="Galinsky K.J."/>
            <person name="Schobel S."/>
            <person name="Inman J."/>
            <person name="Hostetler J."/>
            <person name="Miller J."/>
            <person name="Hammond M."/>
            <person name="Megy K."/>
            <person name="Lawson D."/>
            <person name="Kodira C."/>
            <person name="Sutton G."/>
            <person name="Meyer J."/>
            <person name="Hill C.A."/>
            <person name="Birren B."/>
            <person name="Nene V."/>
            <person name="Collins F."/>
            <person name="Alarcon-Chaidez F."/>
            <person name="Wikel S."/>
            <person name="Strausberg R."/>
        </authorList>
    </citation>
    <scope>NUCLEOTIDE SEQUENCE [LARGE SCALE GENOMIC DNA]</scope>
    <source>
        <strain evidence="15">Wikel</strain>
        <strain evidence="13">Wikel colony</strain>
    </source>
</reference>
<dbReference type="VEuPathDB" id="VectorBase:ISCP_028792"/>
<evidence type="ECO:0000256" key="8">
    <source>
        <dbReference type="ARBA" id="ARBA00045373"/>
    </source>
</evidence>
<dbReference type="VEuPathDB" id="VectorBase:ISCI013139"/>
<dbReference type="EnsemblMetazoa" id="ISCW013139-RA">
    <property type="protein sequence ID" value="ISCW013139-PA"/>
    <property type="gene ID" value="ISCW013139"/>
</dbReference>
<reference evidence="14" key="2">
    <citation type="submission" date="2020-05" db="UniProtKB">
        <authorList>
            <consortium name="EnsemblMetazoa"/>
        </authorList>
    </citation>
    <scope>IDENTIFICATION</scope>
    <source>
        <strain evidence="14">wikel</strain>
    </source>
</reference>